<evidence type="ECO:0000256" key="1">
    <source>
        <dbReference type="SAM" id="MobiDB-lite"/>
    </source>
</evidence>
<reference evidence="2 3" key="1">
    <citation type="submission" date="2024-11" db="EMBL/GenBank/DDBJ databases">
        <title>A near-complete genome assembly of Cinchona calisaya.</title>
        <authorList>
            <person name="Lian D.C."/>
            <person name="Zhao X.W."/>
            <person name="Wei L."/>
        </authorList>
    </citation>
    <scope>NUCLEOTIDE SEQUENCE [LARGE SCALE GENOMIC DNA]</scope>
    <source>
        <tissue evidence="2">Nenye</tissue>
    </source>
</reference>
<dbReference type="AlphaFoldDB" id="A0ABD2Y9J1"/>
<proteinExistence type="predicted"/>
<organism evidence="2 3">
    <name type="scientific">Cinchona calisaya</name>
    <dbReference type="NCBI Taxonomy" id="153742"/>
    <lineage>
        <taxon>Eukaryota</taxon>
        <taxon>Viridiplantae</taxon>
        <taxon>Streptophyta</taxon>
        <taxon>Embryophyta</taxon>
        <taxon>Tracheophyta</taxon>
        <taxon>Spermatophyta</taxon>
        <taxon>Magnoliopsida</taxon>
        <taxon>eudicotyledons</taxon>
        <taxon>Gunneridae</taxon>
        <taxon>Pentapetalae</taxon>
        <taxon>asterids</taxon>
        <taxon>lamiids</taxon>
        <taxon>Gentianales</taxon>
        <taxon>Rubiaceae</taxon>
        <taxon>Cinchonoideae</taxon>
        <taxon>Cinchoneae</taxon>
        <taxon>Cinchona</taxon>
    </lineage>
</organism>
<gene>
    <name evidence="2" type="ORF">ACH5RR_036929</name>
</gene>
<protein>
    <submittedName>
        <fullName evidence="2">Uncharacterized protein</fullName>
    </submittedName>
</protein>
<accession>A0ABD2Y9J1</accession>
<feature type="region of interest" description="Disordered" evidence="1">
    <location>
        <begin position="52"/>
        <end position="80"/>
    </location>
</feature>
<evidence type="ECO:0000313" key="3">
    <source>
        <dbReference type="Proteomes" id="UP001630127"/>
    </source>
</evidence>
<feature type="compositionally biased region" description="Basic and acidic residues" evidence="1">
    <location>
        <begin position="60"/>
        <end position="80"/>
    </location>
</feature>
<comment type="caution">
    <text evidence="2">The sequence shown here is derived from an EMBL/GenBank/DDBJ whole genome shotgun (WGS) entry which is preliminary data.</text>
</comment>
<keyword evidence="3" id="KW-1185">Reference proteome</keyword>
<evidence type="ECO:0000313" key="2">
    <source>
        <dbReference type="EMBL" id="KAL3502480.1"/>
    </source>
</evidence>
<name>A0ABD2Y9J1_9GENT</name>
<dbReference type="EMBL" id="JBJUIK010000015">
    <property type="protein sequence ID" value="KAL3502480.1"/>
    <property type="molecule type" value="Genomic_DNA"/>
</dbReference>
<dbReference type="Proteomes" id="UP001630127">
    <property type="component" value="Unassembled WGS sequence"/>
</dbReference>
<sequence length="80" mass="8569">MDFTKVAANVTTVQKIDDGAAAIEVEDQYLATVAVVTESQTTVTENVIITSPRPSMTTSKRNDNTDATVKDSCSKEKLSS</sequence>